<dbReference type="InterPro" id="IPR006935">
    <property type="entry name" value="Helicase/UvrB_N"/>
</dbReference>
<dbReference type="InterPro" id="IPR027417">
    <property type="entry name" value="P-loop_NTPase"/>
</dbReference>
<name>A0ABZ3IVN5_9FIRM</name>
<proteinExistence type="predicted"/>
<dbReference type="Proteomes" id="UP000216752">
    <property type="component" value="Chromosome"/>
</dbReference>
<evidence type="ECO:0000259" key="1">
    <source>
        <dbReference type="PROSITE" id="PS51192"/>
    </source>
</evidence>
<dbReference type="EMBL" id="CP155573">
    <property type="protein sequence ID" value="XFO69571.1"/>
    <property type="molecule type" value="Genomic_DNA"/>
</dbReference>
<evidence type="ECO:0000313" key="3">
    <source>
        <dbReference type="Proteomes" id="UP000216752"/>
    </source>
</evidence>
<dbReference type="Gene3D" id="3.40.50.300">
    <property type="entry name" value="P-loop containing nucleotide triphosphate hydrolases"/>
    <property type="match status" value="2"/>
</dbReference>
<dbReference type="Pfam" id="PF04851">
    <property type="entry name" value="ResIII"/>
    <property type="match status" value="1"/>
</dbReference>
<keyword evidence="3" id="KW-1185">Reference proteome</keyword>
<organism evidence="2 3">
    <name type="scientific">Sporomusa silvacetica DSM 10669</name>
    <dbReference type="NCBI Taxonomy" id="1123289"/>
    <lineage>
        <taxon>Bacteria</taxon>
        <taxon>Bacillati</taxon>
        <taxon>Bacillota</taxon>
        <taxon>Negativicutes</taxon>
        <taxon>Selenomonadales</taxon>
        <taxon>Sporomusaceae</taxon>
        <taxon>Sporomusa</taxon>
    </lineage>
</organism>
<dbReference type="RefSeq" id="WP_094607188.1">
    <property type="nucleotide sequence ID" value="NZ_CP155573.1"/>
</dbReference>
<accession>A0ABZ3IVN5</accession>
<dbReference type="SMART" id="SM00487">
    <property type="entry name" value="DEXDc"/>
    <property type="match status" value="1"/>
</dbReference>
<dbReference type="InterPro" id="IPR014001">
    <property type="entry name" value="Helicase_ATP-bd"/>
</dbReference>
<evidence type="ECO:0000313" key="2">
    <source>
        <dbReference type="EMBL" id="XFO69571.1"/>
    </source>
</evidence>
<gene>
    <name evidence="2" type="ORF">SPSIL_058050</name>
</gene>
<feature type="domain" description="Helicase ATP-binding" evidence="1">
    <location>
        <begin position="43"/>
        <end position="216"/>
    </location>
</feature>
<sequence>MSDDETQKTPAAVKIVRSSLWENSKIILFDQQYVSDAINTDYMYKWTAATPVFISAQTGSGKNNFIEEVIIRQMVKLNGKILILSNRIALGRQEKGRIAKLMDKIAPRKDSYSREVEKRSNAPEWLDELEDFGVVTVKSYQGFLARENNLADHYDFIIFDECHFFLADAKFNKYTYRVLDTILKRYPYSIRLYMTATPDEVVNPILKAEYTNIPSNLDVQRRVTPIGLKSLPEGQLHWDVEYSNYTLIDYNICEQCKPLNTQKHAYKYGSVEERHDTYETYNKYSSIIYEFERDYSYIDCKYLAVNKNECSSDDEEESKTKSKIINQCQPLLNLIKTQIDDAAAEKSASKVNKEKWLIFVANKDDGHELLKAIGSEHADYIDAGSKKDSVYVKICNEGKFEKKVLITTSVIDNGVNITDPQLKHVAIFVFDKVSFLQMLGRKRVKSNEKITLYLAEQTERRLSYKLKENSEVLKRIRRAKDNVEEVIKEIFEKDNVFFYTGHGFNSNSLTHNRFLEGKLKCDIAFLEKLLKSNATDIQTWKDDNSHKLTYEQYVQELNCKEKNIEEIAEDIYSFEERTIIEQLSWIGQEDSFNKSNYLEDLSAENEEETKENINKFLDFIESNAEKEKIPDDGSEASNFFKEKGMNSQKIAAFRIKFTELYRNAFEGRSKEKIKQGYGKDVIDDRFKAQLLPYEIISKSVKLNSEQRSQHNTDKPTMTFWILKNTEVNEE</sequence>
<dbReference type="PROSITE" id="PS51192">
    <property type="entry name" value="HELICASE_ATP_BIND_1"/>
    <property type="match status" value="1"/>
</dbReference>
<reference evidence="2" key="1">
    <citation type="submission" date="2024-05" db="EMBL/GenBank/DDBJ databases">
        <title>Isolation and characterization of Sporomusa carbonis sp. nov., a carboxydotrophic hydrogenogen in the genus of Sporomusa isolated from a charcoal burning pile.</title>
        <authorList>
            <person name="Boeer T."/>
            <person name="Rosenbaum F."/>
            <person name="Eysell L."/>
            <person name="Mueller V."/>
            <person name="Daniel R."/>
            <person name="Poehlein A."/>
        </authorList>
    </citation>
    <scope>NUCLEOTIDE SEQUENCE [LARGE SCALE GENOMIC DNA]</scope>
    <source>
        <strain evidence="2">DSM 10669</strain>
    </source>
</reference>
<protein>
    <recommendedName>
        <fullName evidence="1">Helicase ATP-binding domain-containing protein</fullName>
    </recommendedName>
</protein>
<dbReference type="SUPFAM" id="SSF52540">
    <property type="entry name" value="P-loop containing nucleoside triphosphate hydrolases"/>
    <property type="match status" value="1"/>
</dbReference>